<reference evidence="2 3" key="1">
    <citation type="journal article" date="2014" name="Genome Biol. Evol.">
        <title>The secreted proteins of Achlya hypogyna and Thraustotheca clavata identify the ancestral oomycete secretome and reveal gene acquisitions by horizontal gene transfer.</title>
        <authorList>
            <person name="Misner I."/>
            <person name="Blouin N."/>
            <person name="Leonard G."/>
            <person name="Richards T.A."/>
            <person name="Lane C.E."/>
        </authorList>
    </citation>
    <scope>NUCLEOTIDE SEQUENCE [LARGE SCALE GENOMIC DNA]</scope>
    <source>
        <strain evidence="2 3">ATCC 48635</strain>
    </source>
</reference>
<gene>
    <name evidence="2" type="ORF">ACHHYP_00220</name>
</gene>
<organism evidence="2 3">
    <name type="scientific">Achlya hypogyna</name>
    <name type="common">Oomycete</name>
    <name type="synonym">Protoachlya hypogyna</name>
    <dbReference type="NCBI Taxonomy" id="1202772"/>
    <lineage>
        <taxon>Eukaryota</taxon>
        <taxon>Sar</taxon>
        <taxon>Stramenopiles</taxon>
        <taxon>Oomycota</taxon>
        <taxon>Saprolegniomycetes</taxon>
        <taxon>Saprolegniales</taxon>
        <taxon>Achlyaceae</taxon>
        <taxon>Achlya</taxon>
    </lineage>
</organism>
<feature type="compositionally biased region" description="Polar residues" evidence="1">
    <location>
        <begin position="165"/>
        <end position="178"/>
    </location>
</feature>
<dbReference type="AlphaFoldDB" id="A0A1V9ZBB3"/>
<dbReference type="OrthoDB" id="76383at2759"/>
<evidence type="ECO:0000256" key="1">
    <source>
        <dbReference type="SAM" id="MobiDB-lite"/>
    </source>
</evidence>
<comment type="caution">
    <text evidence="2">The sequence shown here is derived from an EMBL/GenBank/DDBJ whole genome shotgun (WGS) entry which is preliminary data.</text>
</comment>
<feature type="compositionally biased region" description="Low complexity" evidence="1">
    <location>
        <begin position="211"/>
        <end position="221"/>
    </location>
</feature>
<proteinExistence type="predicted"/>
<dbReference type="Proteomes" id="UP000243579">
    <property type="component" value="Unassembled WGS sequence"/>
</dbReference>
<evidence type="ECO:0000313" key="3">
    <source>
        <dbReference type="Proteomes" id="UP000243579"/>
    </source>
</evidence>
<accession>A0A1V9ZBB3</accession>
<feature type="compositionally biased region" description="Low complexity" evidence="1">
    <location>
        <begin position="190"/>
        <end position="204"/>
    </location>
</feature>
<feature type="compositionally biased region" description="Basic residues" evidence="1">
    <location>
        <begin position="222"/>
        <end position="232"/>
    </location>
</feature>
<evidence type="ECO:0000313" key="2">
    <source>
        <dbReference type="EMBL" id="OQR95211.1"/>
    </source>
</evidence>
<sequence length="232" mass="26493">MGTDTYRIRVVRVNRQKCIVVFRVYKTYYEDNHYMPMDISFFVMLLNEDRWLLPNSTTLTPNPSPSSRFVADGLYANVFDKRWMADHAHDFVVNATMMAYAPSTLKEKALFIYSAFKKERQLEQALYEVQFTDVSWMQHFHVGHVWQTACFELLHSLPIDTSILDATTTPSTKPNTESKAAPKRIKKSQASAAKRNTKAAASSSKIRSRQTAAKKGATAKSVVKKVVKSKKR</sequence>
<name>A0A1V9ZBB3_ACHHY</name>
<keyword evidence="3" id="KW-1185">Reference proteome</keyword>
<feature type="region of interest" description="Disordered" evidence="1">
    <location>
        <begin position="165"/>
        <end position="232"/>
    </location>
</feature>
<protein>
    <submittedName>
        <fullName evidence="2">Uncharacterized protein</fullName>
    </submittedName>
</protein>
<dbReference type="EMBL" id="JNBR01000332">
    <property type="protein sequence ID" value="OQR95211.1"/>
    <property type="molecule type" value="Genomic_DNA"/>
</dbReference>